<dbReference type="EMBL" id="CM055093">
    <property type="protein sequence ID" value="KAJ7565398.1"/>
    <property type="molecule type" value="Genomic_DNA"/>
</dbReference>
<keyword evidence="2" id="KW-1185">Reference proteome</keyword>
<organism evidence="1 2">
    <name type="scientific">Diphasiastrum complanatum</name>
    <name type="common">Issler's clubmoss</name>
    <name type="synonym">Lycopodium complanatum</name>
    <dbReference type="NCBI Taxonomy" id="34168"/>
    <lineage>
        <taxon>Eukaryota</taxon>
        <taxon>Viridiplantae</taxon>
        <taxon>Streptophyta</taxon>
        <taxon>Embryophyta</taxon>
        <taxon>Tracheophyta</taxon>
        <taxon>Lycopodiopsida</taxon>
        <taxon>Lycopodiales</taxon>
        <taxon>Lycopodiaceae</taxon>
        <taxon>Lycopodioideae</taxon>
        <taxon>Diphasiastrum</taxon>
    </lineage>
</organism>
<dbReference type="Proteomes" id="UP001162992">
    <property type="component" value="Chromosome 2"/>
</dbReference>
<evidence type="ECO:0000313" key="2">
    <source>
        <dbReference type="Proteomes" id="UP001162992"/>
    </source>
</evidence>
<proteinExistence type="predicted"/>
<sequence>MMASSESVGNARNQNIYSEEGSTTKRSPSGSLLSASEDNNDQGSHWNSGYANYMVHIPPTPDNQLSMQAEQTMAVDDAAGKPAANQQSVSSTIFTGGFKNATKGHTMEKMIERIYSHPHTASSCSVRGCSGEEMRDEFGRELPPCECDFRICTDCYADALKSGGKCPGCKEIYRGLNSDGADAGELRQLLPLPPPPGMRAGLDRRLSVTSNKSPVLRLNQTSDFDHTRWLYQTKGTYGYGNAVWPKDEPYKDGGKGNGPRPMFAEKARRPLSRKVNASAAILSPYRLLVAIRMVVLGLFLAWRVRNPNRDAMWLWGMSVVCEIWFAFSWVLDQLPKLCPVNRVTDLTVLKDKFERPTLENPLGRSDLPGFDVFVSTADPEKEPPLVTANTILSILAADYPVEKLNCYLSDDGGALMTFEALAEAATFARIWVPFCRKHNIEPRNPESYFLMKGDPTKNKVKSDFVKDRRRVKREYDEFKVRINGLPEAIRRRSEAYNAHEEMRAKRVQVESGDDLGEPLKIPKATWMADGTHWPGTWTSSDKEHARGDHAGIIQVMLAPTTSEPVFGSSDEDNMIDTVEVDIRLPMLVYVSREKRPGYDHNKKAGAMNALVRASAIMSNGPFILNLDCDHYIFNSLALREAMCFMMDRGGDRLAYVQFPQRFEGIDPNDRYANHNTVFFDVNMRALDGIQGPVYVGTGCVFRRIALYGFDPPRYDSHGLCGGKRKHKKAKRKGSTESSKVIPVGDEEVGDPEAQPPKRFGNSATFVLSIPVAEYQGLPLADQGVKFGRPAGALTTPREPLDAETVAEAISVISSWYEDKTEWGQRVGWIYGSVTEDVVTGYRMHNRGWRSVYCVTQRDAFRGTAPINLTDRLHQVLRWATGSVEIFFSKNNALLASSRMKYLQRVAYLNVGIYPFTSIFLLVYCFLPALSLFSGQFIVKTLNVTFLVYLLTITVTLFMLAILEVKWSGITLDEWWRNEQFWVIGGTSAHLAAVLQGLLKVVAGVEISFTLTSKSGGEGEQDQFADLYIIKWTALMIPPITIMMINLVAIAVGISRTIYSEIPQWSKLIGGVFFSLWVLAHLYPFAKGLMGKRGRTPTIVFVWSGLLAIIISLLWVSISPPSPNSGIGGSFQFP</sequence>
<evidence type="ECO:0000313" key="1">
    <source>
        <dbReference type="EMBL" id="KAJ7565398.1"/>
    </source>
</evidence>
<accession>A0ACC2EFY2</accession>
<comment type="caution">
    <text evidence="1">The sequence shown here is derived from an EMBL/GenBank/DDBJ whole genome shotgun (WGS) entry which is preliminary data.</text>
</comment>
<name>A0ACC2EFY2_DIPCM</name>
<gene>
    <name evidence="1" type="ORF">O6H91_02G058900</name>
</gene>
<reference evidence="2" key="1">
    <citation type="journal article" date="2024" name="Proc. Natl. Acad. Sci. U.S.A.">
        <title>Extraordinary preservation of gene collinearity over three hundred million years revealed in homosporous lycophytes.</title>
        <authorList>
            <person name="Li C."/>
            <person name="Wickell D."/>
            <person name="Kuo L.Y."/>
            <person name="Chen X."/>
            <person name="Nie B."/>
            <person name="Liao X."/>
            <person name="Peng D."/>
            <person name="Ji J."/>
            <person name="Jenkins J."/>
            <person name="Williams M."/>
            <person name="Shu S."/>
            <person name="Plott C."/>
            <person name="Barry K."/>
            <person name="Rajasekar S."/>
            <person name="Grimwood J."/>
            <person name="Han X."/>
            <person name="Sun S."/>
            <person name="Hou Z."/>
            <person name="He W."/>
            <person name="Dai G."/>
            <person name="Sun C."/>
            <person name="Schmutz J."/>
            <person name="Leebens-Mack J.H."/>
            <person name="Li F.W."/>
            <person name="Wang L."/>
        </authorList>
    </citation>
    <scope>NUCLEOTIDE SEQUENCE [LARGE SCALE GENOMIC DNA]</scope>
    <source>
        <strain evidence="2">cv. PW_Plant_1</strain>
    </source>
</reference>
<protein>
    <submittedName>
        <fullName evidence="1">Uncharacterized protein</fullName>
    </submittedName>
</protein>